<dbReference type="AlphaFoldDB" id="F8N271"/>
<dbReference type="PANTHER" id="PTHR39611">
    <property type="entry name" value="HYDROXYPROLINE-RICH GLYCOPROTEIN DZ-HRGP-RELATED"/>
    <property type="match status" value="1"/>
</dbReference>
<feature type="compositionally biased region" description="Basic and acidic residues" evidence="1">
    <location>
        <begin position="457"/>
        <end position="492"/>
    </location>
</feature>
<dbReference type="InterPro" id="IPR055936">
    <property type="entry name" value="DUF7514"/>
</dbReference>
<dbReference type="KEGG" id="nte:NEUTE1DRAFT72037"/>
<sequence length="726" mass="83703">MASPTPETNGKIKEIFYGYMYDDPKPDEIPIPKPKPLLDALLRALALHIINDIGDKDEKHLAPAKMAAFYKLAGHDYDRLFVNMPPQSISFIYQVQGCQHLLLPTEDDFAAPSIPALTVKGFARWQAIQILLEPQTHVPIVQFAVKNWSLKHPEFGTVFPDDLPATVFPVDTDQDTDLWHQSCATKLRAEATTREEPKEEREAPGVDPKADDFSDAKVPFSHVRPKASGSQDYDYFNKRSGPVPVSYVRPPERTDRYDPRRSPERPREPERERTSDIDPDPLDHVGRGRYAPPRKVFPSEEERTSRRPSFTDYPHIIPQETQSMQIPLRTDRISVPRRLSQPRHYTSPSSSDAEVEPATSRSGRRHHSRSSRDSREPPPVSTRRVFNSDGVPSSRAAAMGGRSISPRSHSYSRREPPIAVVPATTSSLRADDSKRKGIGSGIKDKISNLFPGVSIVGDDRRSRSRGQKDDRVTGPDRAVRELYRDSRRKSYSDDESDLTESETDVDRRRRAKRSKESRILDQRDIDRERERDIRIKSRDRDRERDRDRDRDHDRDRVRDRSTRDRDRDRDRYRDLDSDELEPTSRRDRDRERSRGISTGTLRRDREHRERHTDRDDEDDGLDLSHSPHSSRSGGRAPGARTANGPYLAQADLDRRTGSRADIDRRDWTGGSGGSMLGGRVDTQDRYRDSRDRERDRDREGRWGSRDEMRSRERPLHRERLSSPSYR</sequence>
<feature type="compositionally biased region" description="Basic and acidic residues" evidence="1">
    <location>
        <begin position="250"/>
        <end position="286"/>
    </location>
</feature>
<reference evidence="4" key="1">
    <citation type="journal article" date="2011" name="Genetics">
        <title>Massive changes in genome architecture accompany the transition to self-fertility in the filamentous fungus Neurospora tetrasperma.</title>
        <authorList>
            <person name="Ellison C.E."/>
            <person name="Stajich J.E."/>
            <person name="Jacobson D.J."/>
            <person name="Natvig D.O."/>
            <person name="Lapidus A."/>
            <person name="Foster B."/>
            <person name="Aerts A."/>
            <person name="Riley R."/>
            <person name="Lindquist E.A."/>
            <person name="Grigoriev I.V."/>
            <person name="Taylor J.W."/>
        </authorList>
    </citation>
    <scope>NUCLEOTIDE SEQUENCE [LARGE SCALE GENOMIC DNA]</scope>
    <source>
        <strain evidence="4">FGSC 2508 / P0657</strain>
    </source>
</reference>
<feature type="compositionally biased region" description="Polar residues" evidence="1">
    <location>
        <begin position="343"/>
        <end position="352"/>
    </location>
</feature>
<dbReference type="PANTHER" id="PTHR39611:SF2">
    <property type="entry name" value="HYDROXYPROLINE-RICH GLYCOPROTEIN DZ-HRGP"/>
    <property type="match status" value="1"/>
</dbReference>
<name>F8N271_NEUT8</name>
<dbReference type="HOGENOM" id="CLU_019694_0_0_1"/>
<organism evidence="3 4">
    <name type="scientific">Neurospora tetrasperma (strain FGSC 2508 / ATCC MYA-4615 / P0657)</name>
    <dbReference type="NCBI Taxonomy" id="510951"/>
    <lineage>
        <taxon>Eukaryota</taxon>
        <taxon>Fungi</taxon>
        <taxon>Dikarya</taxon>
        <taxon>Ascomycota</taxon>
        <taxon>Pezizomycotina</taxon>
        <taxon>Sordariomycetes</taxon>
        <taxon>Sordariomycetidae</taxon>
        <taxon>Sordariales</taxon>
        <taxon>Sordariaceae</taxon>
        <taxon>Neurospora</taxon>
    </lineage>
</organism>
<dbReference type="EMBL" id="GL891382">
    <property type="protein sequence ID" value="EGO52445.1"/>
    <property type="molecule type" value="Genomic_DNA"/>
</dbReference>
<feature type="compositionally biased region" description="Basic and acidic residues" evidence="1">
    <location>
        <begin position="681"/>
        <end position="720"/>
    </location>
</feature>
<protein>
    <recommendedName>
        <fullName evidence="2">DUF7514 domain-containing protein</fullName>
    </recommendedName>
</protein>
<evidence type="ECO:0000313" key="3">
    <source>
        <dbReference type="EMBL" id="EGO52445.1"/>
    </source>
</evidence>
<dbReference type="GeneID" id="20829561"/>
<accession>F8N271</accession>
<feature type="compositionally biased region" description="Basic and acidic residues" evidence="1">
    <location>
        <begin position="582"/>
        <end position="594"/>
    </location>
</feature>
<dbReference type="OrthoDB" id="5420895at2759"/>
<dbReference type="Proteomes" id="UP000008065">
    <property type="component" value="Unassembled WGS sequence"/>
</dbReference>
<evidence type="ECO:0000313" key="4">
    <source>
        <dbReference type="Proteomes" id="UP000008065"/>
    </source>
</evidence>
<feature type="compositionally biased region" description="Basic and acidic residues" evidence="1">
    <location>
        <begin position="601"/>
        <end position="614"/>
    </location>
</feature>
<keyword evidence="4" id="KW-1185">Reference proteome</keyword>
<dbReference type="Pfam" id="PF24355">
    <property type="entry name" value="DUF7514"/>
    <property type="match status" value="1"/>
</dbReference>
<gene>
    <name evidence="3" type="ORF">NEUTE1DRAFT_72037</name>
</gene>
<feature type="region of interest" description="Disordered" evidence="1">
    <location>
        <begin position="188"/>
        <end position="726"/>
    </location>
</feature>
<feature type="compositionally biased region" description="Low complexity" evidence="1">
    <location>
        <begin position="623"/>
        <end position="640"/>
    </location>
</feature>
<dbReference type="RefSeq" id="XP_009856086.1">
    <property type="nucleotide sequence ID" value="XM_009857784.1"/>
</dbReference>
<feature type="compositionally biased region" description="Basic and acidic residues" evidence="1">
    <location>
        <begin position="188"/>
        <end position="215"/>
    </location>
</feature>
<feature type="compositionally biased region" description="Basic and acidic residues" evidence="1">
    <location>
        <begin position="514"/>
        <end position="575"/>
    </location>
</feature>
<feature type="compositionally biased region" description="Acidic residues" evidence="1">
    <location>
        <begin position="493"/>
        <end position="503"/>
    </location>
</feature>
<feature type="domain" description="DUF7514" evidence="2">
    <location>
        <begin position="33"/>
        <end position="184"/>
    </location>
</feature>
<feature type="compositionally biased region" description="Basic and acidic residues" evidence="1">
    <location>
        <begin position="651"/>
        <end position="667"/>
    </location>
</feature>
<proteinExistence type="predicted"/>
<evidence type="ECO:0000259" key="2">
    <source>
        <dbReference type="Pfam" id="PF24355"/>
    </source>
</evidence>
<dbReference type="VEuPathDB" id="FungiDB:NEUTE1DRAFT_72037"/>
<evidence type="ECO:0000256" key="1">
    <source>
        <dbReference type="SAM" id="MobiDB-lite"/>
    </source>
</evidence>